<proteinExistence type="predicted"/>
<keyword evidence="3" id="KW-1185">Reference proteome</keyword>
<name>A0AAV6NBQ2_9ROSI</name>
<dbReference type="Proteomes" id="UP000685013">
    <property type="component" value="Chromosome 7"/>
</dbReference>
<feature type="region of interest" description="Disordered" evidence="1">
    <location>
        <begin position="26"/>
        <end position="49"/>
    </location>
</feature>
<feature type="non-terminal residue" evidence="2">
    <location>
        <position position="1"/>
    </location>
</feature>
<gene>
    <name evidence="2" type="ORF">SDJN03_11602</name>
</gene>
<protein>
    <submittedName>
        <fullName evidence="2">Uncharacterized protein</fullName>
    </submittedName>
</protein>
<evidence type="ECO:0000256" key="1">
    <source>
        <dbReference type="SAM" id="MobiDB-lite"/>
    </source>
</evidence>
<evidence type="ECO:0000313" key="2">
    <source>
        <dbReference type="EMBL" id="KAG6595049.1"/>
    </source>
</evidence>
<reference evidence="2 3" key="1">
    <citation type="journal article" date="2021" name="Hortic Res">
        <title>The domestication of Cucurbita argyrosperma as revealed by the genome of its wild relative.</title>
        <authorList>
            <person name="Barrera-Redondo J."/>
            <person name="Sanchez-de la Vega G."/>
            <person name="Aguirre-Liguori J.A."/>
            <person name="Castellanos-Morales G."/>
            <person name="Gutierrez-Guerrero Y.T."/>
            <person name="Aguirre-Dugua X."/>
            <person name="Aguirre-Planter E."/>
            <person name="Tenaillon M.I."/>
            <person name="Lira-Saade R."/>
            <person name="Eguiarte L.E."/>
        </authorList>
    </citation>
    <scope>NUCLEOTIDE SEQUENCE [LARGE SCALE GENOMIC DNA]</scope>
    <source>
        <strain evidence="2">JBR-2021</strain>
    </source>
</reference>
<dbReference type="AlphaFoldDB" id="A0AAV6NBQ2"/>
<accession>A0AAV6NBQ2</accession>
<evidence type="ECO:0000313" key="3">
    <source>
        <dbReference type="Proteomes" id="UP000685013"/>
    </source>
</evidence>
<sequence length="80" mass="8625">MPLALLVPSIDQQLAGVAEVSVKNQLQDEKPDSDGAPSRDFEAAQNWDPYRPKWGANMDAFSSTITVEFGPNGGCRPGFS</sequence>
<organism evidence="2 3">
    <name type="scientific">Cucurbita argyrosperma subsp. sororia</name>
    <dbReference type="NCBI Taxonomy" id="37648"/>
    <lineage>
        <taxon>Eukaryota</taxon>
        <taxon>Viridiplantae</taxon>
        <taxon>Streptophyta</taxon>
        <taxon>Embryophyta</taxon>
        <taxon>Tracheophyta</taxon>
        <taxon>Spermatophyta</taxon>
        <taxon>Magnoliopsida</taxon>
        <taxon>eudicotyledons</taxon>
        <taxon>Gunneridae</taxon>
        <taxon>Pentapetalae</taxon>
        <taxon>rosids</taxon>
        <taxon>fabids</taxon>
        <taxon>Cucurbitales</taxon>
        <taxon>Cucurbitaceae</taxon>
        <taxon>Cucurbiteae</taxon>
        <taxon>Cucurbita</taxon>
    </lineage>
</organism>
<comment type="caution">
    <text evidence="2">The sequence shown here is derived from an EMBL/GenBank/DDBJ whole genome shotgun (WGS) entry which is preliminary data.</text>
</comment>
<dbReference type="EMBL" id="JAGKQH010000007">
    <property type="protein sequence ID" value="KAG6595049.1"/>
    <property type="molecule type" value="Genomic_DNA"/>
</dbReference>
<feature type="compositionally biased region" description="Basic and acidic residues" evidence="1">
    <location>
        <begin position="26"/>
        <end position="42"/>
    </location>
</feature>